<comment type="cofactor">
    <cofactor evidence="1 6">
        <name>Zn(2+)</name>
        <dbReference type="ChEBI" id="CHEBI:29105"/>
    </cofactor>
</comment>
<dbReference type="AlphaFoldDB" id="A0AA37SVV5"/>
<dbReference type="Gene3D" id="3.90.180.10">
    <property type="entry name" value="Medium-chain alcohol dehydrogenases, catalytic domain"/>
    <property type="match status" value="1"/>
</dbReference>
<dbReference type="PANTHER" id="PTHR43161">
    <property type="entry name" value="SORBITOL DEHYDROGENASE"/>
    <property type="match status" value="1"/>
</dbReference>
<evidence type="ECO:0000256" key="3">
    <source>
        <dbReference type="ARBA" id="ARBA00022723"/>
    </source>
</evidence>
<protein>
    <submittedName>
        <fullName evidence="8">Zn-dependent alcohol dehydrogenase</fullName>
    </submittedName>
</protein>
<dbReference type="Proteomes" id="UP001156601">
    <property type="component" value="Unassembled WGS sequence"/>
</dbReference>
<dbReference type="InterPro" id="IPR036291">
    <property type="entry name" value="NAD(P)-bd_dom_sf"/>
</dbReference>
<keyword evidence="4 6" id="KW-0862">Zinc</keyword>
<dbReference type="InterPro" id="IPR020843">
    <property type="entry name" value="ER"/>
</dbReference>
<name>A0AA37SVV5_9ALTE</name>
<feature type="domain" description="Enoyl reductase (ER)" evidence="7">
    <location>
        <begin position="8"/>
        <end position="304"/>
    </location>
</feature>
<dbReference type="InterPro" id="IPR002328">
    <property type="entry name" value="ADH_Zn_CS"/>
</dbReference>
<dbReference type="InterPro" id="IPR013154">
    <property type="entry name" value="ADH-like_N"/>
</dbReference>
<comment type="similarity">
    <text evidence="2 6">Belongs to the zinc-containing alcohol dehydrogenase family.</text>
</comment>
<dbReference type="SMART" id="SM00829">
    <property type="entry name" value="PKS_ER"/>
    <property type="match status" value="1"/>
</dbReference>
<dbReference type="PANTHER" id="PTHR43161:SF23">
    <property type="entry name" value="(R,R)-BUTANEDIOL DEHYDROGENASE-RELATED"/>
    <property type="match status" value="1"/>
</dbReference>
<evidence type="ECO:0000259" key="7">
    <source>
        <dbReference type="SMART" id="SM00829"/>
    </source>
</evidence>
<dbReference type="GO" id="GO:0016616">
    <property type="term" value="F:oxidoreductase activity, acting on the CH-OH group of donors, NAD or NADP as acceptor"/>
    <property type="evidence" value="ECO:0007669"/>
    <property type="project" value="UniProtKB-ARBA"/>
</dbReference>
<keyword evidence="5" id="KW-0560">Oxidoreductase</keyword>
<keyword evidence="3 6" id="KW-0479">Metal-binding</keyword>
<evidence type="ECO:0000256" key="2">
    <source>
        <dbReference type="ARBA" id="ARBA00008072"/>
    </source>
</evidence>
<proteinExistence type="inferred from homology"/>
<dbReference type="Gene3D" id="3.40.50.720">
    <property type="entry name" value="NAD(P)-binding Rossmann-like Domain"/>
    <property type="match status" value="1"/>
</dbReference>
<dbReference type="SUPFAM" id="SSF51735">
    <property type="entry name" value="NAD(P)-binding Rossmann-fold domains"/>
    <property type="match status" value="1"/>
</dbReference>
<organism evidence="8 9">
    <name type="scientific">Agaribacter marinus</name>
    <dbReference type="NCBI Taxonomy" id="1431249"/>
    <lineage>
        <taxon>Bacteria</taxon>
        <taxon>Pseudomonadati</taxon>
        <taxon>Pseudomonadota</taxon>
        <taxon>Gammaproteobacteria</taxon>
        <taxon>Alteromonadales</taxon>
        <taxon>Alteromonadaceae</taxon>
        <taxon>Agaribacter</taxon>
    </lineage>
</organism>
<evidence type="ECO:0000313" key="8">
    <source>
        <dbReference type="EMBL" id="GLR70528.1"/>
    </source>
</evidence>
<dbReference type="Pfam" id="PF08240">
    <property type="entry name" value="ADH_N"/>
    <property type="match status" value="1"/>
</dbReference>
<dbReference type="GO" id="GO:0008270">
    <property type="term" value="F:zinc ion binding"/>
    <property type="evidence" value="ECO:0007669"/>
    <property type="project" value="InterPro"/>
</dbReference>
<accession>A0AA37SVV5</accession>
<dbReference type="PROSITE" id="PS00059">
    <property type="entry name" value="ADH_ZINC"/>
    <property type="match status" value="1"/>
</dbReference>
<evidence type="ECO:0000256" key="5">
    <source>
        <dbReference type="ARBA" id="ARBA00023002"/>
    </source>
</evidence>
<dbReference type="InterPro" id="IPR013149">
    <property type="entry name" value="ADH-like_C"/>
</dbReference>
<evidence type="ECO:0000256" key="6">
    <source>
        <dbReference type="RuleBase" id="RU361277"/>
    </source>
</evidence>
<gene>
    <name evidence="8" type="ORF">GCM10007852_14360</name>
</gene>
<evidence type="ECO:0000313" key="9">
    <source>
        <dbReference type="Proteomes" id="UP001156601"/>
    </source>
</evidence>
<keyword evidence="9" id="KW-1185">Reference proteome</keyword>
<reference evidence="8" key="2">
    <citation type="submission" date="2023-01" db="EMBL/GenBank/DDBJ databases">
        <title>Draft genome sequence of Agaribacter marinus strain NBRC 110023.</title>
        <authorList>
            <person name="Sun Q."/>
            <person name="Mori K."/>
        </authorList>
    </citation>
    <scope>NUCLEOTIDE SEQUENCE</scope>
    <source>
        <strain evidence="8">NBRC 110023</strain>
    </source>
</reference>
<dbReference type="EMBL" id="BSOT01000005">
    <property type="protein sequence ID" value="GLR70528.1"/>
    <property type="molecule type" value="Genomic_DNA"/>
</dbReference>
<evidence type="ECO:0000256" key="1">
    <source>
        <dbReference type="ARBA" id="ARBA00001947"/>
    </source>
</evidence>
<reference evidence="8" key="1">
    <citation type="journal article" date="2014" name="Int. J. Syst. Evol. Microbiol.">
        <title>Complete genome sequence of Corynebacterium casei LMG S-19264T (=DSM 44701T), isolated from a smear-ripened cheese.</title>
        <authorList>
            <consortium name="US DOE Joint Genome Institute (JGI-PGF)"/>
            <person name="Walter F."/>
            <person name="Albersmeier A."/>
            <person name="Kalinowski J."/>
            <person name="Ruckert C."/>
        </authorList>
    </citation>
    <scope>NUCLEOTIDE SEQUENCE</scope>
    <source>
        <strain evidence="8">NBRC 110023</strain>
    </source>
</reference>
<comment type="caution">
    <text evidence="8">The sequence shown here is derived from an EMBL/GenBank/DDBJ whole genome shotgun (WGS) entry which is preliminary data.</text>
</comment>
<sequence>MLAAEYIGNKSFSLREGSSQAPETGEVRLSVSYVGICGTDMHIYHGAMDQRVGPPSVIGHEMSGVVAELGDGVTDFKIGDRVVVRPLDWCGECHACKAGNTHVCQNLKFMGIDTPGAFQSSWTVKSRTLHKLPENVNQQQGALVEPLAVACHDINRAKVKAGENVVVLGGGPIGQLVALVAKAIGAEVLVSEVNAQRREFAEKYGLKTVDPMQEDIVEVVNEWTDGKGAEAVFEVSGVQPAVDVMGEIAAVRGRICMVAIHTQKPQVDLFKFFWKELELVGARVYEAQDFEMAIELLADSKIDISAFVTSVTALDSIQDAFGGLDGNPSGMKALVNCEVKAEI</sequence>
<evidence type="ECO:0000256" key="4">
    <source>
        <dbReference type="ARBA" id="ARBA00022833"/>
    </source>
</evidence>
<dbReference type="Pfam" id="PF00107">
    <property type="entry name" value="ADH_zinc_N"/>
    <property type="match status" value="1"/>
</dbReference>
<dbReference type="RefSeq" id="WP_284216823.1">
    <property type="nucleotide sequence ID" value="NZ_BSOT01000005.1"/>
</dbReference>
<dbReference type="InterPro" id="IPR011032">
    <property type="entry name" value="GroES-like_sf"/>
</dbReference>
<dbReference type="SUPFAM" id="SSF50129">
    <property type="entry name" value="GroES-like"/>
    <property type="match status" value="1"/>
</dbReference>